<sequence>MKFLNSLYNSFITNAARNAFCIQDTMYSYEELNNAIESIRNIIQQKIGFEHQYVGLVLRDDLTTYASIFALWFEGKAYVPINPAAPISRNLETLNKIGARAIFDTQTNGADFEGIELVCTNDEYSNTVVSGSFSTTFENIDSINHAYVLFTSGSTGKPKGIPISFGNVDALINGLGTDDNFSIQDNDRCLQMYDLTFDASLTAILPAMLAGACLYTVDPGSIKYFQILKLLNRYELTVLKMVPSIIHYLRPYFDQILAKQVRYCIFGGGKLFDDILSEWRKCIPNSIIVNHYGPTESTVCSHRYYISKNQPKTYNGIVSIGKPWPKLDCIIVDESNNMLENGKEGELCISGPQLTGGYWMNDMLNTSVFFDCKHESGELKRYYKTGDLCYRDNEGDFLFVGRKDFQVKVRGYRVELAEIEFHIKQITNLVDVIAIDVENSLGNTEIGVGFVGQPFEMGDLLSKMRTKVPSYMVPTRHAFFNDFPMNSNGKIDRKQLRLKFK</sequence>
<evidence type="ECO:0000313" key="3">
    <source>
        <dbReference type="Proteomes" id="UP000474296"/>
    </source>
</evidence>
<dbReference type="Gene3D" id="3.40.50.12780">
    <property type="entry name" value="N-terminal domain of ligase-like"/>
    <property type="match status" value="1"/>
</dbReference>
<dbReference type="Pfam" id="PF00501">
    <property type="entry name" value="AMP-binding"/>
    <property type="match status" value="1"/>
</dbReference>
<dbReference type="Gene3D" id="3.30.300.30">
    <property type="match status" value="1"/>
</dbReference>
<dbReference type="PANTHER" id="PTHR45527">
    <property type="entry name" value="NONRIBOSOMAL PEPTIDE SYNTHETASE"/>
    <property type="match status" value="1"/>
</dbReference>
<reference evidence="2 3" key="1">
    <citation type="submission" date="2020-01" db="EMBL/GenBank/DDBJ databases">
        <title>Spongiivirga citrea KCTC 32990T.</title>
        <authorList>
            <person name="Wang G."/>
        </authorList>
    </citation>
    <scope>NUCLEOTIDE SEQUENCE [LARGE SCALE GENOMIC DNA]</scope>
    <source>
        <strain evidence="2 3">KCTC 32990</strain>
    </source>
</reference>
<keyword evidence="3" id="KW-1185">Reference proteome</keyword>
<dbReference type="GO" id="GO:0043041">
    <property type="term" value="P:amino acid activation for nonribosomal peptide biosynthetic process"/>
    <property type="evidence" value="ECO:0007669"/>
    <property type="project" value="TreeGrafter"/>
</dbReference>
<dbReference type="PROSITE" id="PS00455">
    <property type="entry name" value="AMP_BINDING"/>
    <property type="match status" value="1"/>
</dbReference>
<organism evidence="2 3">
    <name type="scientific">Spongiivirga citrea</name>
    <dbReference type="NCBI Taxonomy" id="1481457"/>
    <lineage>
        <taxon>Bacteria</taxon>
        <taxon>Pseudomonadati</taxon>
        <taxon>Bacteroidota</taxon>
        <taxon>Flavobacteriia</taxon>
        <taxon>Flavobacteriales</taxon>
        <taxon>Flavobacteriaceae</taxon>
        <taxon>Spongiivirga</taxon>
    </lineage>
</organism>
<feature type="domain" description="AMP-dependent synthetase/ligase" evidence="1">
    <location>
        <begin position="18"/>
        <end position="359"/>
    </location>
</feature>
<dbReference type="GO" id="GO:0005737">
    <property type="term" value="C:cytoplasm"/>
    <property type="evidence" value="ECO:0007669"/>
    <property type="project" value="TreeGrafter"/>
</dbReference>
<protein>
    <submittedName>
        <fullName evidence="2">AMP-binding protein</fullName>
    </submittedName>
</protein>
<dbReference type="InterPro" id="IPR000873">
    <property type="entry name" value="AMP-dep_synth/lig_dom"/>
</dbReference>
<dbReference type="GO" id="GO:0031177">
    <property type="term" value="F:phosphopantetheine binding"/>
    <property type="evidence" value="ECO:0007669"/>
    <property type="project" value="TreeGrafter"/>
</dbReference>
<name>A0A6M0CIS8_9FLAO</name>
<proteinExistence type="predicted"/>
<dbReference type="AlphaFoldDB" id="A0A6M0CIS8"/>
<dbReference type="GO" id="GO:0044550">
    <property type="term" value="P:secondary metabolite biosynthetic process"/>
    <property type="evidence" value="ECO:0007669"/>
    <property type="project" value="TreeGrafter"/>
</dbReference>
<dbReference type="Proteomes" id="UP000474296">
    <property type="component" value="Unassembled WGS sequence"/>
</dbReference>
<evidence type="ECO:0000259" key="1">
    <source>
        <dbReference type="Pfam" id="PF00501"/>
    </source>
</evidence>
<evidence type="ECO:0000313" key="2">
    <source>
        <dbReference type="EMBL" id="NER16883.1"/>
    </source>
</evidence>
<dbReference type="PANTHER" id="PTHR45527:SF1">
    <property type="entry name" value="FATTY ACID SYNTHASE"/>
    <property type="match status" value="1"/>
</dbReference>
<dbReference type="SUPFAM" id="SSF56801">
    <property type="entry name" value="Acetyl-CoA synthetase-like"/>
    <property type="match status" value="1"/>
</dbReference>
<accession>A0A6M0CIS8</accession>
<dbReference type="InterPro" id="IPR045851">
    <property type="entry name" value="AMP-bd_C_sf"/>
</dbReference>
<dbReference type="InterPro" id="IPR042099">
    <property type="entry name" value="ANL_N_sf"/>
</dbReference>
<dbReference type="InterPro" id="IPR020845">
    <property type="entry name" value="AMP-binding_CS"/>
</dbReference>
<gene>
    <name evidence="2" type="ORF">GWK10_06655</name>
</gene>
<dbReference type="EMBL" id="JAABOQ010000002">
    <property type="protein sequence ID" value="NER16883.1"/>
    <property type="molecule type" value="Genomic_DNA"/>
</dbReference>
<comment type="caution">
    <text evidence="2">The sequence shown here is derived from an EMBL/GenBank/DDBJ whole genome shotgun (WGS) entry which is preliminary data.</text>
</comment>
<dbReference type="RefSeq" id="WP_164030517.1">
    <property type="nucleotide sequence ID" value="NZ_JAABOQ010000002.1"/>
</dbReference>